<name>A0ABU0MU06_9PROT</name>
<sequence>MTAAPPPCDLSAIGRILVVKLDEVGDFVLATPFLRGLRAAAPQARILLAVREAVADLAATCPWVDGVVAPRPKEGGGIDFRGITPGGLARFAECYRVGFDLVVVPRYDFDRHGAVTLAANSRSPLVVGFSERVTPWKAEGNRGFDRAFSHVLAPPPGRHEVEQNAALLEFLGAPPDLGPPALALTDGDRAEAARLVGGAGGPRDLLVVAPGAASPRREYPADRLAVAVARLAAALDAHVAVLGTAAERKAAVLIGAALGDGPGGGQGGGFTDLTGATGLRVAAAVLERAFLAVAMDSAPAHLAAAVGTPVAVFSCHPLDGDPTHVHAPDRFRPWTGGAQGGRVLVLRPDAALAPCATSCLAAEAHCIATIDPTAAAERIVAFTEAARKGE</sequence>
<keyword evidence="2" id="KW-0808">Transferase</keyword>
<comment type="caution">
    <text evidence="3">The sequence shown here is derived from an EMBL/GenBank/DDBJ whole genome shotgun (WGS) entry which is preliminary data.</text>
</comment>
<keyword evidence="1" id="KW-0328">Glycosyltransferase</keyword>
<proteinExistence type="predicted"/>
<dbReference type="Gene3D" id="3.40.50.2000">
    <property type="entry name" value="Glycogen Phosphorylase B"/>
    <property type="match status" value="2"/>
</dbReference>
<dbReference type="PANTHER" id="PTHR30160">
    <property type="entry name" value="TETRAACYLDISACCHARIDE 4'-KINASE-RELATED"/>
    <property type="match status" value="1"/>
</dbReference>
<evidence type="ECO:0000256" key="1">
    <source>
        <dbReference type="ARBA" id="ARBA00022676"/>
    </source>
</evidence>
<dbReference type="Proteomes" id="UP001244552">
    <property type="component" value="Unassembled WGS sequence"/>
</dbReference>
<dbReference type="RefSeq" id="WP_209989715.1">
    <property type="nucleotide sequence ID" value="NZ_JAGINO010000030.1"/>
</dbReference>
<dbReference type="InterPro" id="IPR051199">
    <property type="entry name" value="LPS_LOS_Heptosyltrfase"/>
</dbReference>
<dbReference type="CDD" id="cd03789">
    <property type="entry name" value="GT9_LPS_heptosyltransferase"/>
    <property type="match status" value="1"/>
</dbReference>
<dbReference type="InterPro" id="IPR002201">
    <property type="entry name" value="Glyco_trans_9"/>
</dbReference>
<dbReference type="SUPFAM" id="SSF53756">
    <property type="entry name" value="UDP-Glycosyltransferase/glycogen phosphorylase"/>
    <property type="match status" value="1"/>
</dbReference>
<accession>A0ABU0MU06</accession>
<organism evidence="3 4">
    <name type="scientific">Azospirillum picis</name>
    <dbReference type="NCBI Taxonomy" id="488438"/>
    <lineage>
        <taxon>Bacteria</taxon>
        <taxon>Pseudomonadati</taxon>
        <taxon>Pseudomonadota</taxon>
        <taxon>Alphaproteobacteria</taxon>
        <taxon>Rhodospirillales</taxon>
        <taxon>Azospirillaceae</taxon>
        <taxon>Azospirillum</taxon>
    </lineage>
</organism>
<evidence type="ECO:0000313" key="3">
    <source>
        <dbReference type="EMBL" id="MDQ0536673.1"/>
    </source>
</evidence>
<evidence type="ECO:0000313" key="4">
    <source>
        <dbReference type="Proteomes" id="UP001244552"/>
    </source>
</evidence>
<protein>
    <submittedName>
        <fullName evidence="3">ADP-heptose:LPS heptosyltransferase</fullName>
    </submittedName>
</protein>
<dbReference type="Pfam" id="PF01075">
    <property type="entry name" value="Glyco_transf_9"/>
    <property type="match status" value="1"/>
</dbReference>
<evidence type="ECO:0000256" key="2">
    <source>
        <dbReference type="ARBA" id="ARBA00022679"/>
    </source>
</evidence>
<reference evidence="3 4" key="1">
    <citation type="submission" date="2023-07" db="EMBL/GenBank/DDBJ databases">
        <title>Genomic Encyclopedia of Type Strains, Phase IV (KMG-IV): sequencing the most valuable type-strain genomes for metagenomic binning, comparative biology and taxonomic classification.</title>
        <authorList>
            <person name="Goeker M."/>
        </authorList>
    </citation>
    <scope>NUCLEOTIDE SEQUENCE [LARGE SCALE GENOMIC DNA]</scope>
    <source>
        <strain evidence="3 4">DSM 19922</strain>
    </source>
</reference>
<gene>
    <name evidence="3" type="ORF">QO018_005571</name>
</gene>
<keyword evidence="4" id="KW-1185">Reference proteome</keyword>
<dbReference type="EMBL" id="JAUSVU010000030">
    <property type="protein sequence ID" value="MDQ0536673.1"/>
    <property type="molecule type" value="Genomic_DNA"/>
</dbReference>